<evidence type="ECO:0000259" key="11">
    <source>
        <dbReference type="PROSITE" id="PS50089"/>
    </source>
</evidence>
<feature type="transmembrane region" description="Helical" evidence="10">
    <location>
        <begin position="90"/>
        <end position="111"/>
    </location>
</feature>
<dbReference type="Gene3D" id="3.30.40.10">
    <property type="entry name" value="Zinc/RING finger domain, C3HC4 (zinc finger)"/>
    <property type="match status" value="1"/>
</dbReference>
<feature type="transmembrane region" description="Helical" evidence="10">
    <location>
        <begin position="163"/>
        <end position="185"/>
    </location>
</feature>
<protein>
    <recommendedName>
        <fullName evidence="11">RING-type domain-containing protein</fullName>
    </recommendedName>
</protein>
<dbReference type="GO" id="GO:0008270">
    <property type="term" value="F:zinc ion binding"/>
    <property type="evidence" value="ECO:0007669"/>
    <property type="project" value="UniProtKB-KW"/>
</dbReference>
<keyword evidence="4 8" id="KW-0863">Zinc-finger</keyword>
<keyword evidence="3" id="KW-0479">Metal-binding</keyword>
<evidence type="ECO:0000313" key="12">
    <source>
        <dbReference type="EMBL" id="OWA50904.1"/>
    </source>
</evidence>
<dbReference type="SMART" id="SM00744">
    <property type="entry name" value="RINGv"/>
    <property type="match status" value="1"/>
</dbReference>
<reference evidence="13" key="1">
    <citation type="submission" date="2017-01" db="EMBL/GenBank/DDBJ databases">
        <title>Comparative genomics of anhydrobiosis in the tardigrade Hypsibius dujardini.</title>
        <authorList>
            <person name="Yoshida Y."/>
            <person name="Koutsovoulos G."/>
            <person name="Laetsch D."/>
            <person name="Stevens L."/>
            <person name="Kumar S."/>
            <person name="Horikawa D."/>
            <person name="Ishino K."/>
            <person name="Komine S."/>
            <person name="Tomita M."/>
            <person name="Blaxter M."/>
            <person name="Arakawa K."/>
        </authorList>
    </citation>
    <scope>NUCLEOTIDE SEQUENCE [LARGE SCALE GENOMIC DNA]</scope>
    <source>
        <strain evidence="13">Z151</strain>
    </source>
</reference>
<keyword evidence="6 10" id="KW-1133">Transmembrane helix</keyword>
<feature type="region of interest" description="Disordered" evidence="9">
    <location>
        <begin position="676"/>
        <end position="704"/>
    </location>
</feature>
<dbReference type="EMBL" id="MTYJ01000207">
    <property type="protein sequence ID" value="OWA50904.1"/>
    <property type="molecule type" value="Genomic_DNA"/>
</dbReference>
<feature type="transmembrane region" description="Helical" evidence="10">
    <location>
        <begin position="469"/>
        <end position="490"/>
    </location>
</feature>
<sequence>MVLLVDLCPDGLIDPLMRLPVALALDQLTGPVWRSLQQPLDKLTDQSVDSSPFLTSATKVMHDSMRTQPIIAFAALISWMTVKFLPRTQLLLFGVLVECFALAILIGHLVIHSASATWSTAVAILIATNILHAELISDLRYLRFFELMGCQGLARIIGSRSAFIANTPWLAVWPNLPFLALFYRAMEAQGLVQFESAFLNTFTMTATVLSVPVCLFLLDALRWRIFATKVNLITRREHMGLQMTVIGSYYASVESFVWKSVGEEKVNKAYAAVWISKVAYQVADSLLSTTSLDTLANLPRILVDVTLSSYVSMFGFCWIIAHVYHEVFSRWLFSMDIVFNSQTLSSQKYDFSGHLFVFFHQANITASTEKSSDPLTRLLLFLFLFRLSNIPEHVRSYSQSLSLDGAGELKFYLKSTLEGAVAPFLLGVALFLQVWRAPFGLTTVLVQIWERNLTLLFPPEFEMWIHSEALMAVGDLLVALVVAAFCVAAYPCQTVSTGETSHLWHRYLARVDFGSKVWLQVVRELSGIFIHLVIMAFMFVQLWLSISQPDAPVMGWGDLINFVVYFGRYVDGNIRFSCTTQNGIASDIVCSYRCVMKELPSPEEEVFAEWKDVCCICQATEEDRLALCAFPCTHFFHRECIQDWLKTKMSCPLCQRSVWLENGVVQMENMTGEGGLLQGPVADDRNEEDQNEFEERFDRYIEEE</sequence>
<evidence type="ECO:0000256" key="9">
    <source>
        <dbReference type="SAM" id="MobiDB-lite"/>
    </source>
</evidence>
<gene>
    <name evidence="12" type="ORF">BV898_15406</name>
</gene>
<keyword evidence="2 10" id="KW-0812">Transmembrane</keyword>
<feature type="domain" description="RING-type" evidence="11">
    <location>
        <begin position="614"/>
        <end position="655"/>
    </location>
</feature>
<evidence type="ECO:0000256" key="2">
    <source>
        <dbReference type="ARBA" id="ARBA00022692"/>
    </source>
</evidence>
<dbReference type="PANTHER" id="PTHR46539">
    <property type="entry name" value="E3 UBIQUITIN-PROTEIN LIGASE ATL42"/>
    <property type="match status" value="1"/>
</dbReference>
<dbReference type="PANTHER" id="PTHR46539:SF1">
    <property type="entry name" value="E3 UBIQUITIN-PROTEIN LIGASE ATL42"/>
    <property type="match status" value="1"/>
</dbReference>
<evidence type="ECO:0000256" key="10">
    <source>
        <dbReference type="SAM" id="Phobius"/>
    </source>
</evidence>
<feature type="compositionally biased region" description="Basic and acidic residues" evidence="9">
    <location>
        <begin position="693"/>
        <end position="704"/>
    </location>
</feature>
<evidence type="ECO:0000256" key="8">
    <source>
        <dbReference type="PROSITE-ProRule" id="PRU00175"/>
    </source>
</evidence>
<comment type="caution">
    <text evidence="12">The sequence shown here is derived from an EMBL/GenBank/DDBJ whole genome shotgun (WGS) entry which is preliminary data.</text>
</comment>
<evidence type="ECO:0000256" key="5">
    <source>
        <dbReference type="ARBA" id="ARBA00022833"/>
    </source>
</evidence>
<feature type="transmembrane region" description="Helical" evidence="10">
    <location>
        <begin position="117"/>
        <end position="142"/>
    </location>
</feature>
<dbReference type="Proteomes" id="UP000192578">
    <property type="component" value="Unassembled WGS sequence"/>
</dbReference>
<feature type="transmembrane region" description="Helical" evidence="10">
    <location>
        <begin position="525"/>
        <end position="544"/>
    </location>
</feature>
<dbReference type="InterPro" id="IPR001841">
    <property type="entry name" value="Znf_RING"/>
</dbReference>
<keyword evidence="13" id="KW-1185">Reference proteome</keyword>
<keyword evidence="5" id="KW-0862">Zinc</keyword>
<proteinExistence type="predicted"/>
<evidence type="ECO:0000256" key="6">
    <source>
        <dbReference type="ARBA" id="ARBA00022989"/>
    </source>
</evidence>
<comment type="subcellular location">
    <subcellularLocation>
        <location evidence="1">Membrane</location>
    </subcellularLocation>
</comment>
<dbReference type="OrthoDB" id="8062037at2759"/>
<dbReference type="Pfam" id="PF13639">
    <property type="entry name" value="zf-RING_2"/>
    <property type="match status" value="1"/>
</dbReference>
<dbReference type="CDD" id="cd16454">
    <property type="entry name" value="RING-H2_PA-TM-RING"/>
    <property type="match status" value="1"/>
</dbReference>
<evidence type="ECO:0000256" key="3">
    <source>
        <dbReference type="ARBA" id="ARBA00022723"/>
    </source>
</evidence>
<evidence type="ECO:0000256" key="7">
    <source>
        <dbReference type="ARBA" id="ARBA00023136"/>
    </source>
</evidence>
<dbReference type="InterPro" id="IPR013083">
    <property type="entry name" value="Znf_RING/FYVE/PHD"/>
</dbReference>
<feature type="transmembrane region" description="Helical" evidence="10">
    <location>
        <begin position="197"/>
        <end position="218"/>
    </location>
</feature>
<feature type="transmembrane region" description="Helical" evidence="10">
    <location>
        <begin position="420"/>
        <end position="449"/>
    </location>
</feature>
<dbReference type="SUPFAM" id="SSF57850">
    <property type="entry name" value="RING/U-box"/>
    <property type="match status" value="1"/>
</dbReference>
<name>A0A9X6NK58_HYPEX</name>
<accession>A0A9X6NK58</accession>
<dbReference type="InterPro" id="IPR011016">
    <property type="entry name" value="Znf_RING-CH"/>
</dbReference>
<evidence type="ECO:0000313" key="13">
    <source>
        <dbReference type="Proteomes" id="UP000192578"/>
    </source>
</evidence>
<organism evidence="12 13">
    <name type="scientific">Hypsibius exemplaris</name>
    <name type="common">Freshwater tardigrade</name>
    <dbReference type="NCBI Taxonomy" id="2072580"/>
    <lineage>
        <taxon>Eukaryota</taxon>
        <taxon>Metazoa</taxon>
        <taxon>Ecdysozoa</taxon>
        <taxon>Tardigrada</taxon>
        <taxon>Eutardigrada</taxon>
        <taxon>Parachela</taxon>
        <taxon>Hypsibioidea</taxon>
        <taxon>Hypsibiidae</taxon>
        <taxon>Hypsibius</taxon>
    </lineage>
</organism>
<dbReference type="SMART" id="SM00184">
    <property type="entry name" value="RING"/>
    <property type="match status" value="1"/>
</dbReference>
<dbReference type="AlphaFoldDB" id="A0A9X6NK58"/>
<evidence type="ECO:0000256" key="4">
    <source>
        <dbReference type="ARBA" id="ARBA00022771"/>
    </source>
</evidence>
<evidence type="ECO:0000256" key="1">
    <source>
        <dbReference type="ARBA" id="ARBA00004370"/>
    </source>
</evidence>
<keyword evidence="7 10" id="KW-0472">Membrane</keyword>
<dbReference type="GO" id="GO:0016020">
    <property type="term" value="C:membrane"/>
    <property type="evidence" value="ECO:0007669"/>
    <property type="project" value="UniProtKB-SubCell"/>
</dbReference>
<dbReference type="PROSITE" id="PS50089">
    <property type="entry name" value="ZF_RING_2"/>
    <property type="match status" value="1"/>
</dbReference>